<evidence type="ECO:0000256" key="1">
    <source>
        <dbReference type="SAM" id="MobiDB-lite"/>
    </source>
</evidence>
<evidence type="ECO:0000313" key="3">
    <source>
        <dbReference type="Proteomes" id="UP000003457"/>
    </source>
</evidence>
<sequence length="66" mass="7328">MGKITSKGRKRMKSSTFALPKERKYPIPDAAHARNALSRVSQHGSPSEVKRVKAAVHKKFPSIKIS</sequence>
<dbReference type="EMBL" id="AEHJ01000011">
    <property type="protein sequence ID" value="EFO78144.1"/>
    <property type="molecule type" value="Genomic_DNA"/>
</dbReference>
<organism evidence="2 3">
    <name type="scientific">Bifidobacterium dentium JCVIHMP022</name>
    <dbReference type="NCBI Taxonomy" id="553191"/>
    <lineage>
        <taxon>Bacteria</taxon>
        <taxon>Bacillati</taxon>
        <taxon>Actinomycetota</taxon>
        <taxon>Actinomycetes</taxon>
        <taxon>Bifidobacteriales</taxon>
        <taxon>Bifidobacteriaceae</taxon>
        <taxon>Bifidobacterium</taxon>
    </lineage>
</organism>
<dbReference type="Proteomes" id="UP000003457">
    <property type="component" value="Unassembled WGS sequence"/>
</dbReference>
<reference evidence="2 3" key="1">
    <citation type="submission" date="2010-10" db="EMBL/GenBank/DDBJ databases">
        <authorList>
            <person name="Durkin A.S."/>
            <person name="Madupu R."/>
            <person name="Torralba M."/>
            <person name="Gillis M."/>
            <person name="Methe B."/>
            <person name="Sutton G."/>
            <person name="Nelson K.E."/>
        </authorList>
    </citation>
    <scope>NUCLEOTIDE SEQUENCE [LARGE SCALE GENOMIC DNA]</scope>
    <source>
        <strain evidence="2 3">JCVIHMP022</strain>
    </source>
</reference>
<dbReference type="AlphaFoldDB" id="A0AB72Z1Y0"/>
<feature type="region of interest" description="Disordered" evidence="1">
    <location>
        <begin position="1"/>
        <end position="29"/>
    </location>
</feature>
<protein>
    <submittedName>
        <fullName evidence="2">Uncharacterized protein</fullName>
    </submittedName>
</protein>
<evidence type="ECO:0000313" key="2">
    <source>
        <dbReference type="EMBL" id="EFO78144.1"/>
    </source>
</evidence>
<comment type="caution">
    <text evidence="2">The sequence shown here is derived from an EMBL/GenBank/DDBJ whole genome shotgun (WGS) entry which is preliminary data.</text>
</comment>
<feature type="compositionally biased region" description="Basic residues" evidence="1">
    <location>
        <begin position="1"/>
        <end position="13"/>
    </location>
</feature>
<gene>
    <name evidence="2" type="ORF">HMPREF9003_0199</name>
</gene>
<proteinExistence type="predicted"/>
<name>A0AB72Z1Y0_9BIFI</name>
<dbReference type="RefSeq" id="WP_003842245.1">
    <property type="nucleotide sequence ID" value="NZ_AEHJ01000011.1"/>
</dbReference>
<accession>A0AB72Z1Y0</accession>
<dbReference type="Pfam" id="PF20223">
    <property type="entry name" value="DUF6582"/>
    <property type="match status" value="1"/>
</dbReference>
<dbReference type="InterPro" id="IPR046489">
    <property type="entry name" value="DUF6582"/>
</dbReference>